<feature type="signal peptide" evidence="1">
    <location>
        <begin position="1"/>
        <end position="23"/>
    </location>
</feature>
<dbReference type="Proteomes" id="UP000272729">
    <property type="component" value="Unassembled WGS sequence"/>
</dbReference>
<dbReference type="OrthoDB" id="3700467at2"/>
<comment type="caution">
    <text evidence="2">The sequence shown here is derived from an EMBL/GenBank/DDBJ whole genome shotgun (WGS) entry which is preliminary data.</text>
</comment>
<keyword evidence="3" id="KW-1185">Reference proteome</keyword>
<evidence type="ECO:0000313" key="2">
    <source>
        <dbReference type="EMBL" id="RKT75021.1"/>
    </source>
</evidence>
<evidence type="ECO:0000256" key="1">
    <source>
        <dbReference type="SAM" id="SignalP"/>
    </source>
</evidence>
<accession>A0A495XKC6</accession>
<dbReference type="AlphaFoldDB" id="A0A495XKC6"/>
<gene>
    <name evidence="2" type="ORF">DFJ66_8397</name>
</gene>
<organism evidence="2 3">
    <name type="scientific">Saccharothrix variisporea</name>
    <dbReference type="NCBI Taxonomy" id="543527"/>
    <lineage>
        <taxon>Bacteria</taxon>
        <taxon>Bacillati</taxon>
        <taxon>Actinomycetota</taxon>
        <taxon>Actinomycetes</taxon>
        <taxon>Pseudonocardiales</taxon>
        <taxon>Pseudonocardiaceae</taxon>
        <taxon>Saccharothrix</taxon>
    </lineage>
</organism>
<dbReference type="Pfam" id="PF03995">
    <property type="entry name" value="Inhibitor_I36"/>
    <property type="match status" value="1"/>
</dbReference>
<sequence length="159" mass="17393">MTRALLLIAAALMALLGTTTASATPTDHARPDAIIFSADGKTATPVDAGTVRSDFTTQALSCSSGYLCVWPVTDGSRSRCSWFNRDNDWWYTPVVCSWSSSTTVKAIYNHGTNSSYAGVCLYQGANYTDPVYWVGQGVDWVPPVYYVVRSHRWVPGFDC</sequence>
<dbReference type="RefSeq" id="WP_121230238.1">
    <property type="nucleotide sequence ID" value="NZ_JBIUBA010000026.1"/>
</dbReference>
<evidence type="ECO:0000313" key="3">
    <source>
        <dbReference type="Proteomes" id="UP000272729"/>
    </source>
</evidence>
<dbReference type="EMBL" id="RBXR01000001">
    <property type="protein sequence ID" value="RKT75021.1"/>
    <property type="molecule type" value="Genomic_DNA"/>
</dbReference>
<feature type="chain" id="PRO_5019783138" evidence="1">
    <location>
        <begin position="24"/>
        <end position="159"/>
    </location>
</feature>
<keyword evidence="1" id="KW-0732">Signal</keyword>
<protein>
    <submittedName>
        <fullName evidence="2">Peptidase inhibitor family I36</fullName>
    </submittedName>
</protein>
<proteinExistence type="predicted"/>
<name>A0A495XKC6_9PSEU</name>
<reference evidence="2 3" key="1">
    <citation type="submission" date="2018-10" db="EMBL/GenBank/DDBJ databases">
        <title>Sequencing the genomes of 1000 actinobacteria strains.</title>
        <authorList>
            <person name="Klenk H.-P."/>
        </authorList>
    </citation>
    <scope>NUCLEOTIDE SEQUENCE [LARGE SCALE GENOMIC DNA]</scope>
    <source>
        <strain evidence="2 3">DSM 43911</strain>
    </source>
</reference>